<sequence length="91" mass="10068">MRSFERQGAGPLGDSTEIDVLESNWNTVIVYRDCQWSTASGVNGLVFLGISAAEIHTAAVMHRVPADEWPRVLFGIQQIMVPTARALLNRK</sequence>
<keyword evidence="2" id="KW-1185">Reference proteome</keyword>
<protein>
    <submittedName>
        <fullName evidence="1">Uncharacterized protein</fullName>
    </submittedName>
</protein>
<dbReference type="Proteomes" id="UP001139971">
    <property type="component" value="Unassembled WGS sequence"/>
</dbReference>
<dbReference type="RefSeq" id="WP_263544634.1">
    <property type="nucleotide sequence ID" value="NZ_JAOVZO020000015.1"/>
</dbReference>
<dbReference type="AlphaFoldDB" id="A0A9X4BJ68"/>
<organism evidence="1 2">
    <name type="scientific">Tahibacter soli</name>
    <dbReference type="NCBI Taxonomy" id="2983605"/>
    <lineage>
        <taxon>Bacteria</taxon>
        <taxon>Pseudomonadati</taxon>
        <taxon>Pseudomonadota</taxon>
        <taxon>Gammaproteobacteria</taxon>
        <taxon>Lysobacterales</taxon>
        <taxon>Rhodanobacteraceae</taxon>
        <taxon>Tahibacter</taxon>
    </lineage>
</organism>
<proteinExistence type="predicted"/>
<accession>A0A9X4BJ68</accession>
<comment type="caution">
    <text evidence="1">The sequence shown here is derived from an EMBL/GenBank/DDBJ whole genome shotgun (WGS) entry which is preliminary data.</text>
</comment>
<name>A0A9X4BJ68_9GAMM</name>
<dbReference type="EMBL" id="JAOVZO020000015">
    <property type="protein sequence ID" value="MDC8012942.1"/>
    <property type="molecule type" value="Genomic_DNA"/>
</dbReference>
<gene>
    <name evidence="1" type="ORF">OD750_010340</name>
</gene>
<reference evidence="1" key="1">
    <citation type="submission" date="2023-02" db="EMBL/GenBank/DDBJ databases">
        <title>Tahibacter soli sp. nov. isolated from soil.</title>
        <authorList>
            <person name="Baek J.H."/>
            <person name="Lee J.K."/>
            <person name="Choi D.G."/>
            <person name="Jeon C.O."/>
        </authorList>
    </citation>
    <scope>NUCLEOTIDE SEQUENCE</scope>
    <source>
        <strain evidence="1">BL</strain>
    </source>
</reference>
<evidence type="ECO:0000313" key="2">
    <source>
        <dbReference type="Proteomes" id="UP001139971"/>
    </source>
</evidence>
<evidence type="ECO:0000313" key="1">
    <source>
        <dbReference type="EMBL" id="MDC8012942.1"/>
    </source>
</evidence>